<dbReference type="InterPro" id="IPR029063">
    <property type="entry name" value="SAM-dependent_MTases_sf"/>
</dbReference>
<reference evidence="5 6" key="1">
    <citation type="submission" date="2020-08" db="EMBL/GenBank/DDBJ databases">
        <title>Genome sequence of Nocardioides mesophilus KACC 16243T.</title>
        <authorList>
            <person name="Hyun D.-W."/>
            <person name="Bae J.-W."/>
        </authorList>
    </citation>
    <scope>NUCLEOTIDE SEQUENCE [LARGE SCALE GENOMIC DNA]</scope>
    <source>
        <strain evidence="5 6">KACC 16243</strain>
    </source>
</reference>
<dbReference type="PANTHER" id="PTHR43464:SF19">
    <property type="entry name" value="UBIQUINONE BIOSYNTHESIS O-METHYLTRANSFERASE, MITOCHONDRIAL"/>
    <property type="match status" value="1"/>
</dbReference>
<dbReference type="EMBL" id="CP060713">
    <property type="protein sequence ID" value="QNN54607.1"/>
    <property type="molecule type" value="Genomic_DNA"/>
</dbReference>
<dbReference type="GO" id="GO:0008168">
    <property type="term" value="F:methyltransferase activity"/>
    <property type="evidence" value="ECO:0007669"/>
    <property type="project" value="UniProtKB-KW"/>
</dbReference>
<keyword evidence="3" id="KW-0949">S-adenosyl-L-methionine</keyword>
<organism evidence="5 6">
    <name type="scientific">Nocardioides mesophilus</name>
    <dbReference type="NCBI Taxonomy" id="433659"/>
    <lineage>
        <taxon>Bacteria</taxon>
        <taxon>Bacillati</taxon>
        <taxon>Actinomycetota</taxon>
        <taxon>Actinomycetes</taxon>
        <taxon>Propionibacteriales</taxon>
        <taxon>Nocardioidaceae</taxon>
        <taxon>Nocardioides</taxon>
    </lineage>
</organism>
<protein>
    <submittedName>
        <fullName evidence="5">Methyltransferase domain-containing protein</fullName>
    </submittedName>
</protein>
<feature type="domain" description="Methyltransferase" evidence="4">
    <location>
        <begin position="53"/>
        <end position="146"/>
    </location>
</feature>
<dbReference type="KEGG" id="nmes:H9L09_10040"/>
<dbReference type="InterPro" id="IPR041698">
    <property type="entry name" value="Methyltransf_25"/>
</dbReference>
<keyword evidence="1 5" id="KW-0489">Methyltransferase</keyword>
<dbReference type="Proteomes" id="UP000515947">
    <property type="component" value="Chromosome"/>
</dbReference>
<evidence type="ECO:0000313" key="6">
    <source>
        <dbReference type="Proteomes" id="UP000515947"/>
    </source>
</evidence>
<sequence>MTDEPLTRWQQLSQGLTGDDYQARFAELAARGEDVHGEASFVSTLVGPGARLLDAGCGTGRVAIRLAELGYDVVGVDVEESMLAVARRERPATTWLRGDLADLPAGVVERAPYDLVLMAGNVVPLLAPGTLPAAVAGLVATLRPDGLLVAGFGLDRLHLPQGCPVTPLEEYDEAAEASGLRPVDRFSTWQAAPYAERGGYVVRVHRRDR</sequence>
<dbReference type="CDD" id="cd02440">
    <property type="entry name" value="AdoMet_MTases"/>
    <property type="match status" value="1"/>
</dbReference>
<evidence type="ECO:0000256" key="2">
    <source>
        <dbReference type="ARBA" id="ARBA00022679"/>
    </source>
</evidence>
<keyword evidence="2 5" id="KW-0808">Transferase</keyword>
<dbReference type="SUPFAM" id="SSF53335">
    <property type="entry name" value="S-adenosyl-L-methionine-dependent methyltransferases"/>
    <property type="match status" value="1"/>
</dbReference>
<dbReference type="GO" id="GO:0032259">
    <property type="term" value="P:methylation"/>
    <property type="evidence" value="ECO:0007669"/>
    <property type="project" value="UniProtKB-KW"/>
</dbReference>
<evidence type="ECO:0000256" key="3">
    <source>
        <dbReference type="ARBA" id="ARBA00022691"/>
    </source>
</evidence>
<gene>
    <name evidence="5" type="ORF">H9L09_10040</name>
</gene>
<dbReference type="Gene3D" id="3.40.50.150">
    <property type="entry name" value="Vaccinia Virus protein VP39"/>
    <property type="match status" value="1"/>
</dbReference>
<dbReference type="Pfam" id="PF13649">
    <property type="entry name" value="Methyltransf_25"/>
    <property type="match status" value="1"/>
</dbReference>
<evidence type="ECO:0000256" key="1">
    <source>
        <dbReference type="ARBA" id="ARBA00022603"/>
    </source>
</evidence>
<evidence type="ECO:0000259" key="4">
    <source>
        <dbReference type="Pfam" id="PF13649"/>
    </source>
</evidence>
<accession>A0A7G9RG82</accession>
<keyword evidence="6" id="KW-1185">Reference proteome</keyword>
<proteinExistence type="predicted"/>
<dbReference type="AlphaFoldDB" id="A0A7G9RG82"/>
<name>A0A7G9RG82_9ACTN</name>
<evidence type="ECO:0000313" key="5">
    <source>
        <dbReference type="EMBL" id="QNN54607.1"/>
    </source>
</evidence>
<dbReference type="RefSeq" id="WP_187580447.1">
    <property type="nucleotide sequence ID" value="NZ_CP060713.1"/>
</dbReference>
<dbReference type="PANTHER" id="PTHR43464">
    <property type="entry name" value="METHYLTRANSFERASE"/>
    <property type="match status" value="1"/>
</dbReference>